<proteinExistence type="predicted"/>
<dbReference type="PANTHER" id="PTHR35546:SF129">
    <property type="entry name" value="F-BOX DOMAIN-CONTAINING PROTEIN"/>
    <property type="match status" value="1"/>
</dbReference>
<evidence type="ECO:0008006" key="2">
    <source>
        <dbReference type="Google" id="ProtNLM"/>
    </source>
</evidence>
<dbReference type="PANTHER" id="PTHR35546">
    <property type="entry name" value="F-BOX PROTEIN INTERACTION DOMAIN PROTEIN-RELATED"/>
    <property type="match status" value="1"/>
</dbReference>
<dbReference type="InterPro" id="IPR055290">
    <property type="entry name" value="At3g26010-like"/>
</dbReference>
<dbReference type="AlphaFoldDB" id="M7Z6U1"/>
<reference evidence="1" key="1">
    <citation type="journal article" date="2013" name="Nature">
        <title>Draft genome of the wheat A-genome progenitor Triticum urartu.</title>
        <authorList>
            <person name="Ling H.Q."/>
            <person name="Zhao S."/>
            <person name="Liu D."/>
            <person name="Wang J."/>
            <person name="Sun H."/>
            <person name="Zhang C."/>
            <person name="Fan H."/>
            <person name="Li D."/>
            <person name="Dong L."/>
            <person name="Tao Y."/>
            <person name="Gao C."/>
            <person name="Wu H."/>
            <person name="Li Y."/>
            <person name="Cui Y."/>
            <person name="Guo X."/>
            <person name="Zheng S."/>
            <person name="Wang B."/>
            <person name="Yu K."/>
            <person name="Liang Q."/>
            <person name="Yang W."/>
            <person name="Lou X."/>
            <person name="Chen J."/>
            <person name="Feng M."/>
            <person name="Jian J."/>
            <person name="Zhang X."/>
            <person name="Luo G."/>
            <person name="Jiang Y."/>
            <person name="Liu J."/>
            <person name="Wang Z."/>
            <person name="Sha Y."/>
            <person name="Zhang B."/>
            <person name="Wu H."/>
            <person name="Tang D."/>
            <person name="Shen Q."/>
            <person name="Xue P."/>
            <person name="Zou S."/>
            <person name="Wang X."/>
            <person name="Liu X."/>
            <person name="Wang F."/>
            <person name="Yang Y."/>
            <person name="An X."/>
            <person name="Dong Z."/>
            <person name="Zhang K."/>
            <person name="Zhang X."/>
            <person name="Luo M.C."/>
            <person name="Dvorak J."/>
            <person name="Tong Y."/>
            <person name="Wang J."/>
            <person name="Yang H."/>
            <person name="Li Z."/>
            <person name="Wang D."/>
            <person name="Zhang A."/>
            <person name="Wang J."/>
        </authorList>
    </citation>
    <scope>NUCLEOTIDE SEQUENCE</scope>
</reference>
<accession>M7Z6U1</accession>
<sequence length="381" mass="44318">MRIRGTVREIFLWLSPLACFSSRTILIWLAFAHVILVEVEDQHDFCLTGVHVYSSEAGSWIHKEKRWSGNIEVTTDRLDRSTIYLNGYLHFCVTVDGSDRCGQGGGGARTNFRVPDGLDVGFIQQSEGCLHYAGFDTDGNDDDDVVQLLVYVLKDYDSKEWILKHSVETSHVFGGRYIEDLDEEFNWIAIHPECNLIFFTVGQDITFMCYDDVVQLLVYVLKDYDSKEWILKHSVETSHVFGGRYIEDLDEEFNWIAIHPECNLIFFTVGQDITFMCYDDVVQLLVYVLKDYDSKEWILKHSVETSHVFGGRHIEDLEEEFNWIAIHLEFNLIFFTVGQDITFVCCDMDRRQVKVICNLEKGKLPYFPYVPLYEELQSLHK</sequence>
<name>M7Z6U1_TRIUA</name>
<evidence type="ECO:0000313" key="1">
    <source>
        <dbReference type="EMBL" id="EMS48085.1"/>
    </source>
</evidence>
<gene>
    <name evidence="1" type="ORF">TRIUR3_26297</name>
</gene>
<protein>
    <recommendedName>
        <fullName evidence="2">F-box associated domain-containing protein</fullName>
    </recommendedName>
</protein>
<dbReference type="EMBL" id="KD252036">
    <property type="protein sequence ID" value="EMS48085.1"/>
    <property type="molecule type" value="Genomic_DNA"/>
</dbReference>
<organism evidence="1">
    <name type="scientific">Triticum urartu</name>
    <name type="common">Red wild einkorn</name>
    <name type="synonym">Crithodium urartu</name>
    <dbReference type="NCBI Taxonomy" id="4572"/>
    <lineage>
        <taxon>Eukaryota</taxon>
        <taxon>Viridiplantae</taxon>
        <taxon>Streptophyta</taxon>
        <taxon>Embryophyta</taxon>
        <taxon>Tracheophyta</taxon>
        <taxon>Spermatophyta</taxon>
        <taxon>Magnoliopsida</taxon>
        <taxon>Liliopsida</taxon>
        <taxon>Poales</taxon>
        <taxon>Poaceae</taxon>
        <taxon>BOP clade</taxon>
        <taxon>Pooideae</taxon>
        <taxon>Triticodae</taxon>
        <taxon>Triticeae</taxon>
        <taxon>Triticinae</taxon>
        <taxon>Triticum</taxon>
    </lineage>
</organism>
<dbReference type="STRING" id="4572.M7Z6U1"/>